<organism evidence="1 2">
    <name type="scientific">Rotaria socialis</name>
    <dbReference type="NCBI Taxonomy" id="392032"/>
    <lineage>
        <taxon>Eukaryota</taxon>
        <taxon>Metazoa</taxon>
        <taxon>Spiralia</taxon>
        <taxon>Gnathifera</taxon>
        <taxon>Rotifera</taxon>
        <taxon>Eurotatoria</taxon>
        <taxon>Bdelloidea</taxon>
        <taxon>Philodinida</taxon>
        <taxon>Philodinidae</taxon>
        <taxon>Rotaria</taxon>
    </lineage>
</organism>
<protein>
    <submittedName>
        <fullName evidence="1">Uncharacterized protein</fullName>
    </submittedName>
</protein>
<reference evidence="1" key="1">
    <citation type="submission" date="2021-02" db="EMBL/GenBank/DDBJ databases">
        <authorList>
            <person name="Nowell W R."/>
        </authorList>
    </citation>
    <scope>NUCLEOTIDE SEQUENCE</scope>
</reference>
<feature type="non-terminal residue" evidence="1">
    <location>
        <position position="36"/>
    </location>
</feature>
<proteinExistence type="predicted"/>
<dbReference type="EMBL" id="CAJOBQ010005395">
    <property type="protein sequence ID" value="CAF4655306.1"/>
    <property type="molecule type" value="Genomic_DNA"/>
</dbReference>
<evidence type="ECO:0000313" key="1">
    <source>
        <dbReference type="EMBL" id="CAF4655306.1"/>
    </source>
</evidence>
<dbReference type="AlphaFoldDB" id="A0A821FLI8"/>
<sequence>MDSNNNPNGRLPRITKDYYGLLRINLDHQGSDENTS</sequence>
<name>A0A821FLI8_9BILA</name>
<accession>A0A821FLI8</accession>
<comment type="caution">
    <text evidence="1">The sequence shown here is derived from an EMBL/GenBank/DDBJ whole genome shotgun (WGS) entry which is preliminary data.</text>
</comment>
<evidence type="ECO:0000313" key="2">
    <source>
        <dbReference type="Proteomes" id="UP000663862"/>
    </source>
</evidence>
<gene>
    <name evidence="1" type="ORF">TSG867_LOCUS31021</name>
</gene>
<dbReference type="Proteomes" id="UP000663862">
    <property type="component" value="Unassembled WGS sequence"/>
</dbReference>